<reference evidence="3" key="1">
    <citation type="submission" date="2007-07" db="EMBL/GenBank/DDBJ databases">
        <title>Complete genome sequence of Campylobacter hominis ATCC BAA-381, a commensal isolated from the human gastrointestinal tract.</title>
        <authorList>
            <person name="Fouts D.E."/>
            <person name="Mongodin E.F."/>
            <person name="Puiu D."/>
            <person name="Sebastian Y."/>
            <person name="Miller W.G."/>
            <person name="Mandrell R.E."/>
            <person name="Nelson K.E."/>
        </authorList>
    </citation>
    <scope>NUCLEOTIDE SEQUENCE [LARGE SCALE GENOMIC DNA]</scope>
    <source>
        <strain evidence="3">ATCC BAA-381 / LMG 19568 / NCTC 13146 / CH001A</strain>
    </source>
</reference>
<protein>
    <submittedName>
        <fullName evidence="2">Uncharacterized protein</fullName>
    </submittedName>
</protein>
<dbReference type="KEGG" id="cha:CHAB381_1761"/>
<dbReference type="EMBL" id="CP000776">
    <property type="protein sequence ID" value="ABS52301.1"/>
    <property type="molecule type" value="Genomic_DNA"/>
</dbReference>
<dbReference type="HOGENOM" id="CLU_3041419_0_0_7"/>
<keyword evidence="3" id="KW-1185">Reference proteome</keyword>
<proteinExistence type="predicted"/>
<evidence type="ECO:0000256" key="1">
    <source>
        <dbReference type="SAM" id="Phobius"/>
    </source>
</evidence>
<feature type="transmembrane region" description="Helical" evidence="1">
    <location>
        <begin position="6"/>
        <end position="33"/>
    </location>
</feature>
<keyword evidence="1" id="KW-0472">Membrane</keyword>
<keyword evidence="1" id="KW-1133">Transmembrane helix</keyword>
<dbReference type="AlphaFoldDB" id="A7I431"/>
<gene>
    <name evidence="2" type="ordered locus">CHAB381_1761</name>
</gene>
<keyword evidence="1" id="KW-0812">Transmembrane</keyword>
<sequence length="54" mass="6108">MLVGSIFLSNLLISIAVFLLIIMTGEIFGSYIIEYNDILDSIKFNKKFKVYGSD</sequence>
<evidence type="ECO:0000313" key="3">
    <source>
        <dbReference type="Proteomes" id="UP000002407"/>
    </source>
</evidence>
<name>A7I431_CAMHC</name>
<evidence type="ECO:0000313" key="2">
    <source>
        <dbReference type="EMBL" id="ABS52301.1"/>
    </source>
</evidence>
<dbReference type="Proteomes" id="UP000002407">
    <property type="component" value="Chromosome"/>
</dbReference>
<organism evidence="2 3">
    <name type="scientific">Campylobacter hominis (strain ATCC BAA-381 / DSM 21671 / CCUG 45161 / LMG 19568 / NCTC 13146 / CH001A)</name>
    <dbReference type="NCBI Taxonomy" id="360107"/>
    <lineage>
        <taxon>Bacteria</taxon>
        <taxon>Pseudomonadati</taxon>
        <taxon>Campylobacterota</taxon>
        <taxon>Epsilonproteobacteria</taxon>
        <taxon>Campylobacterales</taxon>
        <taxon>Campylobacteraceae</taxon>
        <taxon>Campylobacter</taxon>
    </lineage>
</organism>
<accession>A7I431</accession>